<comment type="caution">
    <text evidence="2">The sequence shown here is derived from an EMBL/GenBank/DDBJ whole genome shotgun (WGS) entry which is preliminary data.</text>
</comment>
<evidence type="ECO:0000313" key="2">
    <source>
        <dbReference type="EMBL" id="TWH22201.1"/>
    </source>
</evidence>
<evidence type="ECO:0008006" key="4">
    <source>
        <dbReference type="Google" id="ProtNLM"/>
    </source>
</evidence>
<dbReference type="InterPro" id="IPR038332">
    <property type="entry name" value="PPE_sf"/>
</dbReference>
<dbReference type="Gene3D" id="1.20.1260.20">
    <property type="entry name" value="PPE superfamily"/>
    <property type="match status" value="1"/>
</dbReference>
<dbReference type="OrthoDB" id="5180306at2"/>
<name>A0A660CLV5_9PSEU</name>
<feature type="region of interest" description="Disordered" evidence="1">
    <location>
        <begin position="363"/>
        <end position="383"/>
    </location>
</feature>
<dbReference type="AlphaFoldDB" id="A0A660CLV5"/>
<keyword evidence="3" id="KW-1185">Reference proteome</keyword>
<accession>A0A660CLV5</accession>
<evidence type="ECO:0000256" key="1">
    <source>
        <dbReference type="SAM" id="MobiDB-lite"/>
    </source>
</evidence>
<proteinExistence type="predicted"/>
<evidence type="ECO:0000313" key="3">
    <source>
        <dbReference type="Proteomes" id="UP000317303"/>
    </source>
</evidence>
<reference evidence="2 3" key="1">
    <citation type="submission" date="2019-07" db="EMBL/GenBank/DDBJ databases">
        <title>R&amp;d 2014.</title>
        <authorList>
            <person name="Klenk H.-P."/>
        </authorList>
    </citation>
    <scope>NUCLEOTIDE SEQUENCE [LARGE SCALE GENOMIC DNA]</scope>
    <source>
        <strain evidence="2 3">DSM 43194</strain>
    </source>
</reference>
<dbReference type="Proteomes" id="UP000317303">
    <property type="component" value="Unassembled WGS sequence"/>
</dbReference>
<dbReference type="RefSeq" id="WP_030532897.1">
    <property type="nucleotide sequence ID" value="NZ_JOIJ01000010.1"/>
</dbReference>
<gene>
    <name evidence="2" type="ORF">JD82_04078</name>
</gene>
<organism evidence="2 3">
    <name type="scientific">Prauserella rugosa</name>
    <dbReference type="NCBI Taxonomy" id="43354"/>
    <lineage>
        <taxon>Bacteria</taxon>
        <taxon>Bacillati</taxon>
        <taxon>Actinomycetota</taxon>
        <taxon>Actinomycetes</taxon>
        <taxon>Pseudonocardiales</taxon>
        <taxon>Pseudonocardiaceae</taxon>
        <taxon>Prauserella</taxon>
    </lineage>
</organism>
<sequence>MTEVNDVAGGIELNADNESGIGDYAAGVASSTPGLKTAMKGVDTVTNYWQGIPEDPDALDVVLHGANCATDTAAFVAECGTEAAMAVLDPVGWLVGNGLDFLLSVITPLQDALHFVTGDGPRLAEAAEDFQSIGSGLVEYAGEFRSVADEALQDWNGDAAEAAKNALADFSAGIDGVATSAGGVVEILKLSSMLMQVIEEVIKAIITELVSWLIALWLPALAAAVPTAGGSTAAAGAATAPKAAATVSKVTSKLGKLGKILDKIFEFFQKFGSAMVKLGKRLGVKPGGMAGKVDDLARIGTTGGKIGKIAAETGKAGAAQLAESLTGIDPTGGGPDNGLQAGKTVNDHYGTIIDHVRDAKEVADGANTGNGMSAEETEDHLRM</sequence>
<dbReference type="EMBL" id="VLJV01000001">
    <property type="protein sequence ID" value="TWH22201.1"/>
    <property type="molecule type" value="Genomic_DNA"/>
</dbReference>
<protein>
    <recommendedName>
        <fullName evidence="4">Type VII secretion system (Wss) protein ESAT-6</fullName>
    </recommendedName>
</protein>